<name>A0AAU7M068_9BURK</name>
<proteinExistence type="predicted"/>
<dbReference type="EMBL" id="CP157679">
    <property type="protein sequence ID" value="XBP73254.1"/>
    <property type="molecule type" value="Genomic_DNA"/>
</dbReference>
<evidence type="ECO:0008006" key="2">
    <source>
        <dbReference type="Google" id="ProtNLM"/>
    </source>
</evidence>
<dbReference type="Gene3D" id="3.30.1130.10">
    <property type="match status" value="1"/>
</dbReference>
<keyword evidence="1" id="KW-0614">Plasmid</keyword>
<sequence>MNATWTVKVERMQIRLPVGIYADELEPQTVWVSLMADGVASASPQFLDQCFDYEPLCHWLTNVWPRTPHTPLLETRINELLGFVFGMDERLETAWVGLYKQRMSGQAVAVGIERRVTRAEFFTEQQTAALPVTQPVAKLSKKHERNPHAAILS</sequence>
<organism evidence="1">
    <name type="scientific">Polaromonas hydrogenivorans</name>
    <dbReference type="NCBI Taxonomy" id="335476"/>
    <lineage>
        <taxon>Bacteria</taxon>
        <taxon>Pseudomonadati</taxon>
        <taxon>Pseudomonadota</taxon>
        <taxon>Betaproteobacteria</taxon>
        <taxon>Burkholderiales</taxon>
        <taxon>Comamonadaceae</taxon>
        <taxon>Polaromonas</taxon>
    </lineage>
</organism>
<dbReference type="SUPFAM" id="SSF55620">
    <property type="entry name" value="Tetrahydrobiopterin biosynthesis enzymes-like"/>
    <property type="match status" value="1"/>
</dbReference>
<gene>
    <name evidence="1" type="ORF">ABLV49_25200</name>
</gene>
<dbReference type="AlphaFoldDB" id="A0AAU7M068"/>
<dbReference type="RefSeq" id="WP_349283334.1">
    <property type="nucleotide sequence ID" value="NZ_CBCSCU010000015.1"/>
</dbReference>
<evidence type="ECO:0000313" key="1">
    <source>
        <dbReference type="EMBL" id="XBP73254.1"/>
    </source>
</evidence>
<protein>
    <recommendedName>
        <fullName evidence="2">Dihydroneopterin aldolase</fullName>
    </recommendedName>
</protein>
<dbReference type="InterPro" id="IPR043133">
    <property type="entry name" value="GTP-CH-I_C/QueF"/>
</dbReference>
<geneLocation type="plasmid" evidence="1">
    <name>p4</name>
</geneLocation>
<accession>A0AAU7M068</accession>
<reference evidence="1" key="1">
    <citation type="submission" date="2024-05" db="EMBL/GenBank/DDBJ databases">
        <authorList>
            <person name="Bunk B."/>
            <person name="Swiderski J."/>
            <person name="Sproer C."/>
            <person name="Thiel V."/>
        </authorList>
    </citation>
    <scope>NUCLEOTIDE SEQUENCE</scope>
    <source>
        <strain evidence="1">DSM 17735</strain>
        <plasmid evidence="1">p4</plasmid>
    </source>
</reference>